<dbReference type="GO" id="GO:0005737">
    <property type="term" value="C:cytoplasm"/>
    <property type="evidence" value="ECO:0007669"/>
    <property type="project" value="TreeGrafter"/>
</dbReference>
<keyword evidence="11" id="KW-1185">Reference proteome</keyword>
<evidence type="ECO:0000256" key="3">
    <source>
        <dbReference type="ARBA" id="ARBA00022763"/>
    </source>
</evidence>
<name>S9U692_9TRYP</name>
<organism evidence="10 11">
    <name type="scientific">Strigomonas culicis</name>
    <dbReference type="NCBI Taxonomy" id="28005"/>
    <lineage>
        <taxon>Eukaryota</taxon>
        <taxon>Discoba</taxon>
        <taxon>Euglenozoa</taxon>
        <taxon>Kinetoplastea</taxon>
        <taxon>Metakinetoplastina</taxon>
        <taxon>Trypanosomatida</taxon>
        <taxon>Trypanosomatidae</taxon>
        <taxon>Strigomonadinae</taxon>
        <taxon>Strigomonas</taxon>
    </lineage>
</organism>
<dbReference type="InterPro" id="IPR018325">
    <property type="entry name" value="Rad4/PNGase_transGLS-fold"/>
</dbReference>
<dbReference type="Gene3D" id="3.30.70.2460">
    <property type="entry name" value="Rad4, beta-hairpin domain BHD3"/>
    <property type="match status" value="1"/>
</dbReference>
<dbReference type="EMBL" id="ATMH01007170">
    <property type="protein sequence ID" value="EPY24458.1"/>
    <property type="molecule type" value="Genomic_DNA"/>
</dbReference>
<reference evidence="10 11" key="1">
    <citation type="journal article" date="2013" name="PLoS ONE">
        <title>Predicting the Proteins of Angomonas deanei, Strigomonas culicis and Their Respective Endosymbionts Reveals New Aspects of the Trypanosomatidae Family.</title>
        <authorList>
            <person name="Motta M.C."/>
            <person name="Martins A.C."/>
            <person name="de Souza S.S."/>
            <person name="Catta-Preta C.M."/>
            <person name="Silva R."/>
            <person name="Klein C.C."/>
            <person name="de Almeida L.G."/>
            <person name="de Lima Cunha O."/>
            <person name="Ciapina L.P."/>
            <person name="Brocchi M."/>
            <person name="Colabardini A.C."/>
            <person name="de Araujo Lima B."/>
            <person name="Machado C.R."/>
            <person name="de Almeida Soares C.M."/>
            <person name="Probst C.M."/>
            <person name="de Menezes C.B."/>
            <person name="Thompson C.E."/>
            <person name="Bartholomeu D.C."/>
            <person name="Gradia D.F."/>
            <person name="Pavoni D.P."/>
            <person name="Grisard E.C."/>
            <person name="Fantinatti-Garboggini F."/>
            <person name="Marchini F.K."/>
            <person name="Rodrigues-Luiz G.F."/>
            <person name="Wagner G."/>
            <person name="Goldman G.H."/>
            <person name="Fietto J.L."/>
            <person name="Elias M.C."/>
            <person name="Goldman M.H."/>
            <person name="Sagot M.F."/>
            <person name="Pereira M."/>
            <person name="Stoco P.H."/>
            <person name="de Mendonca-Neto R.P."/>
            <person name="Teixeira S.M."/>
            <person name="Maciel T.E."/>
            <person name="de Oliveira Mendes T.A."/>
            <person name="Urmenyi T.P."/>
            <person name="de Souza W."/>
            <person name="Schenkman S."/>
            <person name="de Vasconcelos A.T."/>
        </authorList>
    </citation>
    <scope>NUCLEOTIDE SEQUENCE [LARGE SCALE GENOMIC DNA]</scope>
</reference>
<dbReference type="InterPro" id="IPR018328">
    <property type="entry name" value="Rad4_beta-hairpin_dom3"/>
</dbReference>
<dbReference type="GO" id="GO:0000111">
    <property type="term" value="C:nucleotide-excision repair factor 2 complex"/>
    <property type="evidence" value="ECO:0007669"/>
    <property type="project" value="TreeGrafter"/>
</dbReference>
<dbReference type="InterPro" id="IPR004583">
    <property type="entry name" value="DNA_repair_Rad4"/>
</dbReference>
<dbReference type="GO" id="GO:0006298">
    <property type="term" value="P:mismatch repair"/>
    <property type="evidence" value="ECO:0007669"/>
    <property type="project" value="TreeGrafter"/>
</dbReference>
<dbReference type="SMART" id="SM01030">
    <property type="entry name" value="BHD_1"/>
    <property type="match status" value="1"/>
</dbReference>
<dbReference type="InterPro" id="IPR036985">
    <property type="entry name" value="Transglutaminase-like_sf"/>
</dbReference>
<dbReference type="SUPFAM" id="SSF54001">
    <property type="entry name" value="Cysteine proteinases"/>
    <property type="match status" value="1"/>
</dbReference>
<dbReference type="PANTHER" id="PTHR12135">
    <property type="entry name" value="DNA REPAIR PROTEIN XP-C / RAD4"/>
    <property type="match status" value="1"/>
</dbReference>
<feature type="region of interest" description="Disordered" evidence="6">
    <location>
        <begin position="453"/>
        <end position="476"/>
    </location>
</feature>
<dbReference type="Gene3D" id="2.20.20.110">
    <property type="entry name" value="Rad4, beta-hairpin domain BHD1"/>
    <property type="match status" value="1"/>
</dbReference>
<dbReference type="GO" id="GO:0071942">
    <property type="term" value="C:XPC complex"/>
    <property type="evidence" value="ECO:0007669"/>
    <property type="project" value="TreeGrafter"/>
</dbReference>
<evidence type="ECO:0000313" key="11">
    <source>
        <dbReference type="Proteomes" id="UP000015354"/>
    </source>
</evidence>
<dbReference type="Gene3D" id="3.90.260.10">
    <property type="entry name" value="Transglutaminase-like"/>
    <property type="match status" value="1"/>
</dbReference>
<dbReference type="PANTHER" id="PTHR12135:SF0">
    <property type="entry name" value="DNA REPAIR PROTEIN COMPLEMENTING XP-C CELLS"/>
    <property type="match status" value="1"/>
</dbReference>
<dbReference type="InterPro" id="IPR042488">
    <property type="entry name" value="Rad4_BHD3_sf"/>
</dbReference>
<accession>S9U692</accession>
<dbReference type="InterPro" id="IPR038765">
    <property type="entry name" value="Papain-like_cys_pep_sf"/>
</dbReference>
<gene>
    <name evidence="10" type="ORF">STCU_07170</name>
</gene>
<evidence type="ECO:0000256" key="5">
    <source>
        <dbReference type="ARBA" id="ARBA00023242"/>
    </source>
</evidence>
<keyword evidence="5" id="KW-0539">Nucleus</keyword>
<dbReference type="SMART" id="SM01031">
    <property type="entry name" value="BHD_2"/>
    <property type="match status" value="1"/>
</dbReference>
<dbReference type="Proteomes" id="UP000015354">
    <property type="component" value="Unassembled WGS sequence"/>
</dbReference>
<evidence type="ECO:0000256" key="1">
    <source>
        <dbReference type="ARBA" id="ARBA00004123"/>
    </source>
</evidence>
<keyword evidence="3" id="KW-0227">DNA damage</keyword>
<evidence type="ECO:0000259" key="8">
    <source>
        <dbReference type="SMART" id="SM01031"/>
    </source>
</evidence>
<evidence type="ECO:0000256" key="2">
    <source>
        <dbReference type="ARBA" id="ARBA00009525"/>
    </source>
</evidence>
<feature type="domain" description="Rad4 beta-hairpin" evidence="7">
    <location>
        <begin position="605"/>
        <end position="658"/>
    </location>
</feature>
<dbReference type="Pfam" id="PF03835">
    <property type="entry name" value="Rad4"/>
    <property type="match status" value="1"/>
</dbReference>
<dbReference type="InterPro" id="IPR018326">
    <property type="entry name" value="Rad4_beta-hairpin_dom1"/>
</dbReference>
<dbReference type="OrthoDB" id="300780at2759"/>
<dbReference type="GO" id="GO:0006289">
    <property type="term" value="P:nucleotide-excision repair"/>
    <property type="evidence" value="ECO:0007669"/>
    <property type="project" value="InterPro"/>
</dbReference>
<protein>
    <submittedName>
        <fullName evidence="10">Xeroderma pigmentosum group C-complementing protein</fullName>
    </submittedName>
</protein>
<dbReference type="GO" id="GO:0003697">
    <property type="term" value="F:single-stranded DNA binding"/>
    <property type="evidence" value="ECO:0007669"/>
    <property type="project" value="TreeGrafter"/>
</dbReference>
<dbReference type="AlphaFoldDB" id="S9U692"/>
<dbReference type="Pfam" id="PF10405">
    <property type="entry name" value="BHD_3"/>
    <property type="match status" value="1"/>
</dbReference>
<comment type="caution">
    <text evidence="10">The sequence shown here is derived from an EMBL/GenBank/DDBJ whole genome shotgun (WGS) entry which is preliminary data.</text>
</comment>
<evidence type="ECO:0000259" key="9">
    <source>
        <dbReference type="SMART" id="SM01032"/>
    </source>
</evidence>
<comment type="similarity">
    <text evidence="2">Belongs to the XPC family.</text>
</comment>
<evidence type="ECO:0000313" key="10">
    <source>
        <dbReference type="EMBL" id="EPY24458.1"/>
    </source>
</evidence>
<proteinExistence type="inferred from homology"/>
<dbReference type="GO" id="GO:0003684">
    <property type="term" value="F:damaged DNA binding"/>
    <property type="evidence" value="ECO:0007669"/>
    <property type="project" value="InterPro"/>
</dbReference>
<dbReference type="InterPro" id="IPR018327">
    <property type="entry name" value="BHD_2"/>
</dbReference>
<comment type="subcellular location">
    <subcellularLocation>
        <location evidence="1">Nucleus</location>
    </subcellularLocation>
</comment>
<feature type="domain" description="Rad4 beta-hairpin" evidence="8">
    <location>
        <begin position="660"/>
        <end position="710"/>
    </location>
</feature>
<evidence type="ECO:0000259" key="7">
    <source>
        <dbReference type="SMART" id="SM01030"/>
    </source>
</evidence>
<dbReference type="Pfam" id="PF10403">
    <property type="entry name" value="BHD_1"/>
    <property type="match status" value="1"/>
</dbReference>
<evidence type="ECO:0000256" key="4">
    <source>
        <dbReference type="ARBA" id="ARBA00023204"/>
    </source>
</evidence>
<keyword evidence="4" id="KW-0234">DNA repair</keyword>
<dbReference type="SMART" id="SM01032">
    <property type="entry name" value="BHD_3"/>
    <property type="match status" value="1"/>
</dbReference>
<sequence length="848" mass="95365">MKKNKAVAMAAASSVDGYLRNASKRQRVPMPEGGRGTRRRLALVTSNVAQQQEQTEAMGAEDATDVVDADEWDEVDLNIVDSTVGQRHPTKTEDTVVKKVDEAEGDQKRSKKEAMDKIVEDVDAPVLLKTEGGLSWDGHAGDTLVGRQQPYPIEGARAPLTEQPQRTWRRSDPAFEAAAQQRELQAAQRRSQRIQAVSESIVVLQSVLLRGRFVWREARHPKFRRLLLYLRRQVECPQEREVATSKRSKVATAKMAPRSANETRFVFLDALNEARHLLRTEPLRQKSSLAPAWVTLAKDGVGNRTSRAVTVLLKALNDTFELDDAGGAQGEGGEVENKVSHMSDWAYPLKHRLLTHLLYRVAQRPLAPAEKVKLPHTVYFSVLFLSLASMIGLSARLVIAKEVTKVVSVVGDESDDDVTAVTPAAEAPADDTDTWESHKGGRKLPKLSIFAGRSSKKATSKRARTDSPTAEGDQRRSKHLPTSCFWTEVWSPERSSFVSVNPCGGCTTLWGAPYTFSFSGDTVVDATPRYITKYSSAFHYGQRLDRANHFSFLWRDKVAWDDTREVSEILVDSMNAFTAHEEHHLSALTREQRARDAKQLHSLMYSEPVPTTITGVQKHPLFVMESQVARFEGVYPKDATTIVGSVKGQTVYKRSAVVMLRSRDGWLREGRSLIDEEAPAYKTMAPPASRPFAAPSLFYGFWQTKPFAPLPLTADGTFPQHGRTAWYVLLDRPPADGIVHLREPRISRVARRMRLDFRIAVTGFVKRRVDERRRGQWEAVIEGIVVKQSDSPSLLRAYREWIQLVEEQEAAARRERSFRWWLLFSQRLLAMKRLQDLYLKGGTHGLAS</sequence>
<evidence type="ECO:0000256" key="6">
    <source>
        <dbReference type="SAM" id="MobiDB-lite"/>
    </source>
</evidence>
<feature type="domain" description="Rad4 beta-hairpin" evidence="9">
    <location>
        <begin position="718"/>
        <end position="798"/>
    </location>
</feature>